<keyword evidence="7" id="KW-1185">Reference proteome</keyword>
<dbReference type="InterPro" id="IPR001917">
    <property type="entry name" value="Aminotrans_II_pyridoxalP_BS"/>
</dbReference>
<dbReference type="Proteomes" id="UP001427805">
    <property type="component" value="Unassembled WGS sequence"/>
</dbReference>
<dbReference type="InterPro" id="IPR015421">
    <property type="entry name" value="PyrdxlP-dep_Trfase_major"/>
</dbReference>
<protein>
    <submittedName>
        <fullName evidence="6">Aminotransferase class I/II-fold pyridoxal phosphate-dependent enzyme</fullName>
    </submittedName>
</protein>
<name>A0ABV0B702_9SPHN</name>
<dbReference type="NCBIfam" id="NF047603">
    <property type="entry name" value="SerpalmtaseAlphaP"/>
    <property type="match status" value="1"/>
</dbReference>
<dbReference type="PROSITE" id="PS00599">
    <property type="entry name" value="AA_TRANSFER_CLASS_2"/>
    <property type="match status" value="1"/>
</dbReference>
<evidence type="ECO:0000313" key="6">
    <source>
        <dbReference type="EMBL" id="MEN3746172.1"/>
    </source>
</evidence>
<dbReference type="InterPro" id="IPR004839">
    <property type="entry name" value="Aminotransferase_I/II_large"/>
</dbReference>
<dbReference type="Gene3D" id="3.40.640.10">
    <property type="entry name" value="Type I PLP-dependent aspartate aminotransferase-like (Major domain)"/>
    <property type="match status" value="1"/>
</dbReference>
<dbReference type="InterPro" id="IPR050087">
    <property type="entry name" value="AON_synthase_class-II"/>
</dbReference>
<proteinExistence type="inferred from homology"/>
<evidence type="ECO:0000313" key="7">
    <source>
        <dbReference type="Proteomes" id="UP001427805"/>
    </source>
</evidence>
<evidence type="ECO:0000256" key="3">
    <source>
        <dbReference type="ARBA" id="ARBA00022898"/>
    </source>
</evidence>
<organism evidence="6 7">
    <name type="scientific">Sphingomonas rustica</name>
    <dbReference type="NCBI Taxonomy" id="3103142"/>
    <lineage>
        <taxon>Bacteria</taxon>
        <taxon>Pseudomonadati</taxon>
        <taxon>Pseudomonadota</taxon>
        <taxon>Alphaproteobacteria</taxon>
        <taxon>Sphingomonadales</taxon>
        <taxon>Sphingomonadaceae</taxon>
        <taxon>Sphingomonas</taxon>
    </lineage>
</organism>
<comment type="cofactor">
    <cofactor evidence="1 4">
        <name>pyridoxal 5'-phosphate</name>
        <dbReference type="ChEBI" id="CHEBI:597326"/>
    </cofactor>
</comment>
<dbReference type="CDD" id="cd06454">
    <property type="entry name" value="KBL_like"/>
    <property type="match status" value="1"/>
</dbReference>
<evidence type="ECO:0000259" key="5">
    <source>
        <dbReference type="Pfam" id="PF00155"/>
    </source>
</evidence>
<evidence type="ECO:0000256" key="4">
    <source>
        <dbReference type="RuleBase" id="RU003693"/>
    </source>
</evidence>
<keyword evidence="6" id="KW-0032">Aminotransferase</keyword>
<dbReference type="PANTHER" id="PTHR13693:SF3">
    <property type="entry name" value="LD36009P"/>
    <property type="match status" value="1"/>
</dbReference>
<dbReference type="Gene3D" id="3.90.1150.10">
    <property type="entry name" value="Aspartate Aminotransferase, domain 1"/>
    <property type="match status" value="1"/>
</dbReference>
<dbReference type="NCBIfam" id="NF047599">
    <property type="entry name" value="SerpalmtaseBetaP"/>
    <property type="match status" value="1"/>
</dbReference>
<evidence type="ECO:0000256" key="2">
    <source>
        <dbReference type="ARBA" id="ARBA00022679"/>
    </source>
</evidence>
<dbReference type="PANTHER" id="PTHR13693">
    <property type="entry name" value="CLASS II AMINOTRANSFERASE/8-AMINO-7-OXONONANOATE SYNTHASE"/>
    <property type="match status" value="1"/>
</dbReference>
<dbReference type="Pfam" id="PF00155">
    <property type="entry name" value="Aminotran_1_2"/>
    <property type="match status" value="1"/>
</dbReference>
<keyword evidence="3 4" id="KW-0663">Pyridoxal phosphate</keyword>
<reference evidence="6 7" key="1">
    <citation type="submission" date="2024-05" db="EMBL/GenBank/DDBJ databases">
        <title>Sphingomonas sp. HF-S3 16S ribosomal RNA gene Genome sequencing and assembly.</title>
        <authorList>
            <person name="Lee H."/>
        </authorList>
    </citation>
    <scope>NUCLEOTIDE SEQUENCE [LARGE SCALE GENOMIC DNA]</scope>
    <source>
        <strain evidence="6 7">HF-S3</strain>
    </source>
</reference>
<dbReference type="EMBL" id="JBDIZK010000002">
    <property type="protein sequence ID" value="MEN3746172.1"/>
    <property type="molecule type" value="Genomic_DNA"/>
</dbReference>
<gene>
    <name evidence="6" type="ORF">TPR58_03250</name>
</gene>
<dbReference type="InterPro" id="IPR015424">
    <property type="entry name" value="PyrdxlP-dep_Trfase"/>
</dbReference>
<dbReference type="GO" id="GO:0008483">
    <property type="term" value="F:transaminase activity"/>
    <property type="evidence" value="ECO:0007669"/>
    <property type="project" value="UniProtKB-KW"/>
</dbReference>
<sequence length="417" mass="44747">MSESIQTSDAPAPLAGAKPDLMSKFDGLIAERQALLDSGVIDPFAIVMEQVKSPTEAVIKGRDTILLGTYNYMGMTFDPDVVQAGKDALDTFGSGTNGSRMLNGTFRDHMDVEQALREFYGTSGAIVFSTGYMANLGMISTLAGKGDYVILDADSHASIYDGCKQGYAEIVRFRHNSVEDLDKRLGRLPAEAGKLVVLEGVYSMLGDIAPLKEMVAVAKKHGAMVLSDEAHSMGFFGPNGRGVYEAQGCEADVDFVVGTFSKSVGTVGGFCVSNHPKFEAIRLACRPYIFTASLPPSVVATAATSIRKLMHAHNKRAHLWENARTLHGGLKEMGFKLGTETPDSAIIAVILEDQEQAVRMWQGLLENGLYVNMARPPATPAGTYLLRCSLCAEHTSEQIQRVLGMFKAAGHAVGAIA</sequence>
<comment type="caution">
    <text evidence="6">The sequence shown here is derived from an EMBL/GenBank/DDBJ whole genome shotgun (WGS) entry which is preliminary data.</text>
</comment>
<accession>A0ABV0B702</accession>
<keyword evidence="2" id="KW-0808">Transferase</keyword>
<comment type="similarity">
    <text evidence="4">Belongs to the class-II pyridoxal-phosphate-dependent aminotransferase family.</text>
</comment>
<dbReference type="SUPFAM" id="SSF53383">
    <property type="entry name" value="PLP-dependent transferases"/>
    <property type="match status" value="1"/>
</dbReference>
<feature type="domain" description="Aminotransferase class I/classII large" evidence="5">
    <location>
        <begin position="63"/>
        <end position="403"/>
    </location>
</feature>
<evidence type="ECO:0000256" key="1">
    <source>
        <dbReference type="ARBA" id="ARBA00001933"/>
    </source>
</evidence>
<dbReference type="RefSeq" id="WP_346245183.1">
    <property type="nucleotide sequence ID" value="NZ_JBDIZK010000002.1"/>
</dbReference>
<dbReference type="InterPro" id="IPR015422">
    <property type="entry name" value="PyrdxlP-dep_Trfase_small"/>
</dbReference>